<evidence type="ECO:0000313" key="3">
    <source>
        <dbReference type="Proteomes" id="UP000813444"/>
    </source>
</evidence>
<accession>A0A8K0WL19</accession>
<dbReference type="Proteomes" id="UP000813444">
    <property type="component" value="Unassembled WGS sequence"/>
</dbReference>
<evidence type="ECO:0000313" key="2">
    <source>
        <dbReference type="EMBL" id="KAH7305555.1"/>
    </source>
</evidence>
<comment type="caution">
    <text evidence="2">The sequence shown here is derived from an EMBL/GenBank/DDBJ whole genome shotgun (WGS) entry which is preliminary data.</text>
</comment>
<feature type="compositionally biased region" description="Basic and acidic residues" evidence="1">
    <location>
        <begin position="402"/>
        <end position="458"/>
    </location>
</feature>
<feature type="region of interest" description="Disordered" evidence="1">
    <location>
        <begin position="392"/>
        <end position="484"/>
    </location>
</feature>
<gene>
    <name evidence="2" type="ORF">B0I35DRAFT_113019</name>
</gene>
<dbReference type="EMBL" id="JAGPNK010000018">
    <property type="protein sequence ID" value="KAH7305555.1"/>
    <property type="molecule type" value="Genomic_DNA"/>
</dbReference>
<evidence type="ECO:0008006" key="4">
    <source>
        <dbReference type="Google" id="ProtNLM"/>
    </source>
</evidence>
<reference evidence="2" key="1">
    <citation type="journal article" date="2021" name="Nat. Commun.">
        <title>Genetic determinants of endophytism in the Arabidopsis root mycobiome.</title>
        <authorList>
            <person name="Mesny F."/>
            <person name="Miyauchi S."/>
            <person name="Thiergart T."/>
            <person name="Pickel B."/>
            <person name="Atanasova L."/>
            <person name="Karlsson M."/>
            <person name="Huettel B."/>
            <person name="Barry K.W."/>
            <person name="Haridas S."/>
            <person name="Chen C."/>
            <person name="Bauer D."/>
            <person name="Andreopoulos W."/>
            <person name="Pangilinan J."/>
            <person name="LaButti K."/>
            <person name="Riley R."/>
            <person name="Lipzen A."/>
            <person name="Clum A."/>
            <person name="Drula E."/>
            <person name="Henrissat B."/>
            <person name="Kohler A."/>
            <person name="Grigoriev I.V."/>
            <person name="Martin F.M."/>
            <person name="Hacquard S."/>
        </authorList>
    </citation>
    <scope>NUCLEOTIDE SEQUENCE</scope>
    <source>
        <strain evidence="2">MPI-CAGE-CH-0235</strain>
    </source>
</reference>
<evidence type="ECO:0000256" key="1">
    <source>
        <dbReference type="SAM" id="MobiDB-lite"/>
    </source>
</evidence>
<keyword evidence="3" id="KW-1185">Reference proteome</keyword>
<dbReference type="AlphaFoldDB" id="A0A8K0WL19"/>
<organism evidence="2 3">
    <name type="scientific">Stachybotrys elegans</name>
    <dbReference type="NCBI Taxonomy" id="80388"/>
    <lineage>
        <taxon>Eukaryota</taxon>
        <taxon>Fungi</taxon>
        <taxon>Dikarya</taxon>
        <taxon>Ascomycota</taxon>
        <taxon>Pezizomycotina</taxon>
        <taxon>Sordariomycetes</taxon>
        <taxon>Hypocreomycetidae</taxon>
        <taxon>Hypocreales</taxon>
        <taxon>Stachybotryaceae</taxon>
        <taxon>Stachybotrys</taxon>
    </lineage>
</organism>
<name>A0A8K0WL19_9HYPO</name>
<feature type="compositionally biased region" description="Basic residues" evidence="1">
    <location>
        <begin position="470"/>
        <end position="484"/>
    </location>
</feature>
<proteinExistence type="predicted"/>
<dbReference type="SUPFAM" id="SSF89372">
    <property type="entry name" value="Fucose-specific lectin"/>
    <property type="match status" value="2"/>
</dbReference>
<dbReference type="OrthoDB" id="10031947at2759"/>
<sequence length="484" mass="53741">MSPDASPTAVDVAAYTTLHLAATSFVYPPNAPDIRHCACKSTTIAEATPEQSKHVRVYHTEPSVFAYNQGSYVIRETRFSTERGWHAPSDDLVADDAIFGSPVASIGWWVIGDQGSPKIWQSRVYYIDNTGKLRERTNWSEFTPEVKETFDEPLPDPGSLVPPVPGWTLTPISESAFPAITPLPTSKLAAVKTEDNKIHIFYQAIDGSIEELIWGSGLPNAPWVVGETKVVGAGKAKQGTPLAAITGGWTEVRVFYVGTTDLLSASYTDEHVQWQPVDVPPYSVSPTAMLTAVAWNYASPYFEMRIYSTDDKDELYEISYSRSSGGWAPLLHSVSTPDPGAFSPASRSGVPLSAVAGVIVDDSWVTKVYFHPRRVIGEWDLCTKAATFNGVPKQSEAAAAKRRTEEETRKKIKEEEDRRAEEERARQEAERKAKEEEEARKAEEEARKAKEEEERKANELPNDVVNTRQPHCHRGKLGRKPRNH</sequence>
<protein>
    <recommendedName>
        <fullName evidence="4">Fucose-specific lectin</fullName>
    </recommendedName>
</protein>
<dbReference type="Gene3D" id="2.120.10.70">
    <property type="entry name" value="Fucose-specific lectin"/>
    <property type="match status" value="2"/>
</dbReference>